<dbReference type="EMBL" id="KI913135">
    <property type="protein sequence ID" value="ETV76787.1"/>
    <property type="molecule type" value="Genomic_DNA"/>
</dbReference>
<organism evidence="1">
    <name type="scientific">Aphanomyces astaci</name>
    <name type="common">Crayfish plague agent</name>
    <dbReference type="NCBI Taxonomy" id="112090"/>
    <lineage>
        <taxon>Eukaryota</taxon>
        <taxon>Sar</taxon>
        <taxon>Stramenopiles</taxon>
        <taxon>Oomycota</taxon>
        <taxon>Saprolegniomycetes</taxon>
        <taxon>Saprolegniales</taxon>
        <taxon>Verrucalvaceae</taxon>
        <taxon>Aphanomyces</taxon>
    </lineage>
</organism>
<reference evidence="1" key="1">
    <citation type="submission" date="2013-12" db="EMBL/GenBank/DDBJ databases">
        <title>The Genome Sequence of Aphanomyces astaci APO3.</title>
        <authorList>
            <consortium name="The Broad Institute Genomics Platform"/>
            <person name="Russ C."/>
            <person name="Tyler B."/>
            <person name="van West P."/>
            <person name="Dieguez-Uribeondo J."/>
            <person name="Young S.K."/>
            <person name="Zeng Q."/>
            <person name="Gargeya S."/>
            <person name="Fitzgerald M."/>
            <person name="Abouelleil A."/>
            <person name="Alvarado L."/>
            <person name="Chapman S.B."/>
            <person name="Gainer-Dewar J."/>
            <person name="Goldberg J."/>
            <person name="Griggs A."/>
            <person name="Gujja S."/>
            <person name="Hansen M."/>
            <person name="Howarth C."/>
            <person name="Imamovic A."/>
            <person name="Ireland A."/>
            <person name="Larimer J."/>
            <person name="McCowan C."/>
            <person name="Murphy C."/>
            <person name="Pearson M."/>
            <person name="Poon T.W."/>
            <person name="Priest M."/>
            <person name="Roberts A."/>
            <person name="Saif S."/>
            <person name="Shea T."/>
            <person name="Sykes S."/>
            <person name="Wortman J."/>
            <person name="Nusbaum C."/>
            <person name="Birren B."/>
        </authorList>
    </citation>
    <scope>NUCLEOTIDE SEQUENCE [LARGE SCALE GENOMIC DNA]</scope>
    <source>
        <strain evidence="1">APO3</strain>
    </source>
</reference>
<proteinExistence type="predicted"/>
<accession>W4GAS1</accession>
<dbReference type="AlphaFoldDB" id="W4GAS1"/>
<dbReference type="RefSeq" id="XP_009833699.1">
    <property type="nucleotide sequence ID" value="XM_009835397.1"/>
</dbReference>
<gene>
    <name evidence="1" type="ORF">H257_09240</name>
</gene>
<evidence type="ECO:0000313" key="1">
    <source>
        <dbReference type="EMBL" id="ETV76787.1"/>
    </source>
</evidence>
<name>W4GAS1_APHAT</name>
<sequence length="131" mass="15276">MTTKRSHRIGSTGWWRHARHRWPAALDHFGCPGVSDSARFPGPHCSVRSSCRHNMPSLHRMARRRPLRARCIHLRQRSHDVVAVQSRSWRAQEVGTLRRVFLTSGVTAHWKYWIWVTRSRWCSSNANASLT</sequence>
<protein>
    <submittedName>
        <fullName evidence="1">Uncharacterized protein</fullName>
    </submittedName>
</protein>
<dbReference type="VEuPathDB" id="FungiDB:H257_09240"/>
<dbReference type="GeneID" id="20811236"/>